<evidence type="ECO:0000313" key="3">
    <source>
        <dbReference type="Proteomes" id="UP001501116"/>
    </source>
</evidence>
<sequence length="275" mass="31530">MGLARQPNYRERQLGRTLRRLREQSRMSQEESAGRLRFSPSKMSRIEQGQARNYHEFLAMLDLYGVLTSEYEPYVRLFDRAQERGWWSVYGIADRGFVAMEAEAAKISSYQLGFVPGLLQTEKYMRATYAAARHPWRGKRLETEVEVRLRRTKRLHADPVLDLHAVLEESVVRRPTCDRAQLEHILSTAVLPNVTLQVLPQAVGSHDGLYSSFLVVDFPEADEASIAYLEYGFGTLEMEREEQVRLARLTFEHLAGLALDEARSVELIKQVIAGT</sequence>
<dbReference type="InterPro" id="IPR001387">
    <property type="entry name" value="Cro/C1-type_HTH"/>
</dbReference>
<dbReference type="Pfam" id="PF13560">
    <property type="entry name" value="HTH_31"/>
    <property type="match status" value="1"/>
</dbReference>
<feature type="domain" description="HTH cro/C1-type" evidence="1">
    <location>
        <begin position="18"/>
        <end position="71"/>
    </location>
</feature>
<dbReference type="SUPFAM" id="SSF47413">
    <property type="entry name" value="lambda repressor-like DNA-binding domains"/>
    <property type="match status" value="1"/>
</dbReference>
<accession>A0ABN2RCY8</accession>
<dbReference type="EMBL" id="BAAANN010000017">
    <property type="protein sequence ID" value="GAA1967257.1"/>
    <property type="molecule type" value="Genomic_DNA"/>
</dbReference>
<proteinExistence type="predicted"/>
<dbReference type="RefSeq" id="WP_344421960.1">
    <property type="nucleotide sequence ID" value="NZ_BAAANN010000017.1"/>
</dbReference>
<dbReference type="Gene3D" id="1.10.260.40">
    <property type="entry name" value="lambda repressor-like DNA-binding domains"/>
    <property type="match status" value="1"/>
</dbReference>
<evidence type="ECO:0000313" key="2">
    <source>
        <dbReference type="EMBL" id="GAA1967257.1"/>
    </source>
</evidence>
<reference evidence="2 3" key="1">
    <citation type="journal article" date="2019" name="Int. J. Syst. Evol. Microbiol.">
        <title>The Global Catalogue of Microorganisms (GCM) 10K type strain sequencing project: providing services to taxonomists for standard genome sequencing and annotation.</title>
        <authorList>
            <consortium name="The Broad Institute Genomics Platform"/>
            <consortium name="The Broad Institute Genome Sequencing Center for Infectious Disease"/>
            <person name="Wu L."/>
            <person name="Ma J."/>
        </authorList>
    </citation>
    <scope>NUCLEOTIDE SEQUENCE [LARGE SCALE GENOMIC DNA]</scope>
    <source>
        <strain evidence="2 3">JCM 14545</strain>
    </source>
</reference>
<comment type="caution">
    <text evidence="2">The sequence shown here is derived from an EMBL/GenBank/DDBJ whole genome shotgun (WGS) entry which is preliminary data.</text>
</comment>
<dbReference type="Pfam" id="PF19054">
    <property type="entry name" value="DUF5753"/>
    <property type="match status" value="1"/>
</dbReference>
<evidence type="ECO:0000259" key="1">
    <source>
        <dbReference type="PROSITE" id="PS50943"/>
    </source>
</evidence>
<keyword evidence="3" id="KW-1185">Reference proteome</keyword>
<dbReference type="CDD" id="cd00093">
    <property type="entry name" value="HTH_XRE"/>
    <property type="match status" value="1"/>
</dbReference>
<gene>
    <name evidence="2" type="ORF">GCM10009754_44840</name>
</gene>
<dbReference type="Proteomes" id="UP001501116">
    <property type="component" value="Unassembled WGS sequence"/>
</dbReference>
<dbReference type="PROSITE" id="PS50943">
    <property type="entry name" value="HTH_CROC1"/>
    <property type="match status" value="1"/>
</dbReference>
<organism evidence="2 3">
    <name type="scientific">Amycolatopsis minnesotensis</name>
    <dbReference type="NCBI Taxonomy" id="337894"/>
    <lineage>
        <taxon>Bacteria</taxon>
        <taxon>Bacillati</taxon>
        <taxon>Actinomycetota</taxon>
        <taxon>Actinomycetes</taxon>
        <taxon>Pseudonocardiales</taxon>
        <taxon>Pseudonocardiaceae</taxon>
        <taxon>Amycolatopsis</taxon>
    </lineage>
</organism>
<name>A0ABN2RCY8_9PSEU</name>
<dbReference type="SMART" id="SM00530">
    <property type="entry name" value="HTH_XRE"/>
    <property type="match status" value="1"/>
</dbReference>
<protein>
    <submittedName>
        <fullName evidence="2">Helix-turn-helix transcriptional regulator</fullName>
    </submittedName>
</protein>
<dbReference type="InterPro" id="IPR043917">
    <property type="entry name" value="DUF5753"/>
</dbReference>
<dbReference type="InterPro" id="IPR010982">
    <property type="entry name" value="Lambda_DNA-bd_dom_sf"/>
</dbReference>